<evidence type="ECO:0000313" key="1">
    <source>
        <dbReference type="EMBL" id="VHO01798.1"/>
    </source>
</evidence>
<dbReference type="Pfam" id="PF07606">
    <property type="entry name" value="DUF1569"/>
    <property type="match status" value="1"/>
</dbReference>
<dbReference type="InterPro" id="IPR006311">
    <property type="entry name" value="TAT_signal"/>
</dbReference>
<protein>
    <recommendedName>
        <fullName evidence="2">Twin-arginine translocation pathway signal</fullName>
    </recommendedName>
</protein>
<dbReference type="InterPro" id="IPR034660">
    <property type="entry name" value="DinB/YfiT-like"/>
</dbReference>
<dbReference type="EMBL" id="CAAJGR010000049">
    <property type="protein sequence ID" value="VHO01798.1"/>
    <property type="molecule type" value="Genomic_DNA"/>
</dbReference>
<reference evidence="1" key="1">
    <citation type="submission" date="2019-04" db="EMBL/GenBank/DDBJ databases">
        <authorList>
            <person name="Brambilla D."/>
        </authorList>
    </citation>
    <scope>NUCLEOTIDE SEQUENCE</scope>
    <source>
        <strain evidence="1">BAL1</strain>
    </source>
</reference>
<gene>
    <name evidence="1" type="ORF">BAL341_381</name>
</gene>
<sequence length="172" mass="18930">MNRRTFLKTAGFSALAIALGVKVVAMARHYPLEQLLLQLKRLPAEKLSSSGQWSVSEILQHLAQSVRYSRLGYPAVKSALFQHTAGSAALNAFAALGDMHHPLDEPIPGAPVLSAEVPNDVALAELITELEMFIAWQGELAPHFAYGRLSKQQYYSAHYLHIQDHLSELSLS</sequence>
<dbReference type="AlphaFoldDB" id="A0A486XIB6"/>
<proteinExistence type="predicted"/>
<name>A0A486XIB6_9GAMM</name>
<organism evidence="1">
    <name type="scientific">Rheinheimera sp. BAL341</name>
    <dbReference type="NCBI Taxonomy" id="1708203"/>
    <lineage>
        <taxon>Bacteria</taxon>
        <taxon>Pseudomonadati</taxon>
        <taxon>Pseudomonadota</taxon>
        <taxon>Gammaproteobacteria</taxon>
        <taxon>Chromatiales</taxon>
        <taxon>Chromatiaceae</taxon>
        <taxon>Rheinheimera</taxon>
    </lineage>
</organism>
<evidence type="ECO:0008006" key="2">
    <source>
        <dbReference type="Google" id="ProtNLM"/>
    </source>
</evidence>
<accession>A0A486XIB6</accession>
<dbReference type="Gene3D" id="1.20.120.450">
    <property type="entry name" value="dinb family like domain"/>
    <property type="match status" value="1"/>
</dbReference>
<dbReference type="PROSITE" id="PS51318">
    <property type="entry name" value="TAT"/>
    <property type="match status" value="1"/>
</dbReference>
<dbReference type="InterPro" id="IPR011463">
    <property type="entry name" value="DUF1569"/>
</dbReference>